<dbReference type="InterPro" id="IPR036465">
    <property type="entry name" value="vWFA_dom_sf"/>
</dbReference>
<accession>M0CBD4</accession>
<sequence length="164" mass="17679">MRHGSPRKIEVATQALARFALAAENLGIRVAVIDFIGGEARLIKPFSVPVRLVQAALLDDSVAGGTPLADALGLARNLLETQRDEPMIITVTDGEPSSVEDVKSQIMSSFAPICSLTIATDSSSNTLSENASELARYYERQEAVFTPERLDDRLDQFASLLAGF</sequence>
<feature type="domain" description="VWFA" evidence="1">
    <location>
        <begin position="1"/>
        <end position="95"/>
    </location>
</feature>
<evidence type="ECO:0000313" key="3">
    <source>
        <dbReference type="Proteomes" id="UP000011626"/>
    </source>
</evidence>
<dbReference type="Gene3D" id="3.40.50.410">
    <property type="entry name" value="von Willebrand factor, type A domain"/>
    <property type="match status" value="1"/>
</dbReference>
<proteinExistence type="predicted"/>
<dbReference type="PATRIC" id="fig|797114.5.peg.4435"/>
<dbReference type="AlphaFoldDB" id="M0CBD4"/>
<dbReference type="InterPro" id="IPR002035">
    <property type="entry name" value="VWF_A"/>
</dbReference>
<dbReference type="EMBL" id="AOIU01000049">
    <property type="protein sequence ID" value="ELZ19662.1"/>
    <property type="molecule type" value="Genomic_DNA"/>
</dbReference>
<dbReference type="SUPFAM" id="SSF53300">
    <property type="entry name" value="vWA-like"/>
    <property type="match status" value="1"/>
</dbReference>
<evidence type="ECO:0000313" key="2">
    <source>
        <dbReference type="EMBL" id="ELZ19662.1"/>
    </source>
</evidence>
<dbReference type="eggNOG" id="arCOG02900">
    <property type="taxonomic scope" value="Archaea"/>
</dbReference>
<organism evidence="2 3">
    <name type="scientific">Halosimplex carlsbadense 2-9-1</name>
    <dbReference type="NCBI Taxonomy" id="797114"/>
    <lineage>
        <taxon>Archaea</taxon>
        <taxon>Methanobacteriati</taxon>
        <taxon>Methanobacteriota</taxon>
        <taxon>Stenosarchaea group</taxon>
        <taxon>Halobacteria</taxon>
        <taxon>Halobacteriales</taxon>
        <taxon>Haloarculaceae</taxon>
        <taxon>Halosimplex</taxon>
    </lineage>
</organism>
<comment type="caution">
    <text evidence="2">The sequence shown here is derived from an EMBL/GenBank/DDBJ whole genome shotgun (WGS) entry which is preliminary data.</text>
</comment>
<protein>
    <submittedName>
        <fullName evidence="2">Mg-chelatase subunit ChlD</fullName>
    </submittedName>
</protein>
<keyword evidence="3" id="KW-1185">Reference proteome</keyword>
<dbReference type="Pfam" id="PF13519">
    <property type="entry name" value="VWA_2"/>
    <property type="match status" value="1"/>
</dbReference>
<evidence type="ECO:0000259" key="1">
    <source>
        <dbReference type="Pfam" id="PF13519"/>
    </source>
</evidence>
<name>M0CBD4_9EURY</name>
<dbReference type="Proteomes" id="UP000011626">
    <property type="component" value="Unassembled WGS sequence"/>
</dbReference>
<gene>
    <name evidence="2" type="ORF">C475_21994</name>
</gene>
<dbReference type="CDD" id="cd00198">
    <property type="entry name" value="vWFA"/>
    <property type="match status" value="1"/>
</dbReference>
<reference evidence="2 3" key="1">
    <citation type="journal article" date="2014" name="PLoS Genet.">
        <title>Phylogenetically driven sequencing of extremely halophilic archaea reveals strategies for static and dynamic osmo-response.</title>
        <authorList>
            <person name="Becker E.A."/>
            <person name="Seitzer P.M."/>
            <person name="Tritt A."/>
            <person name="Larsen D."/>
            <person name="Krusor M."/>
            <person name="Yao A.I."/>
            <person name="Wu D."/>
            <person name="Madern D."/>
            <person name="Eisen J.A."/>
            <person name="Darling A.E."/>
            <person name="Facciotti M.T."/>
        </authorList>
    </citation>
    <scope>NUCLEOTIDE SEQUENCE [LARGE SCALE GENOMIC DNA]</scope>
    <source>
        <strain evidence="2 3">2-9-1</strain>
    </source>
</reference>